<feature type="transmembrane region" description="Helical" evidence="18">
    <location>
        <begin position="713"/>
        <end position="730"/>
    </location>
</feature>
<dbReference type="OrthoDB" id="8954335at2759"/>
<evidence type="ECO:0000256" key="18">
    <source>
        <dbReference type="SAM" id="Phobius"/>
    </source>
</evidence>
<dbReference type="CDD" id="cd00882">
    <property type="entry name" value="Ras_like_GTPase"/>
    <property type="match status" value="1"/>
</dbReference>
<feature type="coiled-coil region" evidence="17">
    <location>
        <begin position="540"/>
        <end position="567"/>
    </location>
</feature>
<evidence type="ECO:0000313" key="20">
    <source>
        <dbReference type="EMBL" id="CDW86407.1"/>
    </source>
</evidence>
<evidence type="ECO:0000256" key="14">
    <source>
        <dbReference type="ARBA" id="ARBA00023134"/>
    </source>
</evidence>
<keyword evidence="6 18" id="KW-0812">Transmembrane</keyword>
<dbReference type="GO" id="GO:0015031">
    <property type="term" value="P:protein transport"/>
    <property type="evidence" value="ECO:0007669"/>
    <property type="project" value="UniProtKB-KW"/>
</dbReference>
<dbReference type="Proteomes" id="UP000039865">
    <property type="component" value="Unassembled WGS sequence"/>
</dbReference>
<evidence type="ECO:0000256" key="5">
    <source>
        <dbReference type="ARBA" id="ARBA00022640"/>
    </source>
</evidence>
<evidence type="ECO:0000256" key="11">
    <source>
        <dbReference type="ARBA" id="ARBA00022842"/>
    </source>
</evidence>
<name>A0A078AYZ4_STYLE</name>
<comment type="subcellular location">
    <subcellularLocation>
        <location evidence="2">Membrane</location>
        <topology evidence="2">Single-pass membrane protein</topology>
    </subcellularLocation>
    <subcellularLocation>
        <location evidence="16">Plastid</location>
        <location evidence="16">Chloroplast outer membrane</location>
    </subcellularLocation>
</comment>
<dbReference type="AlphaFoldDB" id="A0A078AYZ4"/>
<dbReference type="PANTHER" id="PTHR10903">
    <property type="entry name" value="GTPASE, IMAP FAMILY MEMBER-RELATED"/>
    <property type="match status" value="1"/>
</dbReference>
<evidence type="ECO:0000256" key="8">
    <source>
        <dbReference type="ARBA" id="ARBA00022741"/>
    </source>
</evidence>
<evidence type="ECO:0000256" key="10">
    <source>
        <dbReference type="ARBA" id="ARBA00022805"/>
    </source>
</evidence>
<keyword evidence="15 18" id="KW-0472">Membrane</keyword>
<keyword evidence="7" id="KW-0479">Metal-binding</keyword>
<evidence type="ECO:0000256" key="3">
    <source>
        <dbReference type="ARBA" id="ARBA00022448"/>
    </source>
</evidence>
<dbReference type="PANTHER" id="PTHR10903:SF135">
    <property type="entry name" value="TRANSLOCASE OF CHLOROPLAST 120, CHLOROPLASTIC-RELATED"/>
    <property type="match status" value="1"/>
</dbReference>
<dbReference type="SUPFAM" id="SSF52540">
    <property type="entry name" value="P-loop containing nucleoside triphosphate hydrolases"/>
    <property type="match status" value="1"/>
</dbReference>
<sequence>MPKLLLIPINSSQNLNLEHIQRFFSLKTSQYARKLFRKSQDETDLEMGNLLQHININKRKSFTEYQLESGDIGLLAKLGDASIRLVNADPSQQEEKFIRSEEFKQICQKELQAQPYDVFIQVVQIHFNTKFAQKQITFVFTSLALSAQTKTEAISMLSVYITEVISRGFLCINGQLPPGLPQPFVIQNDEGVQCIIAPDQLEAPILQAGAYTGILAIVTEYILLYQHFSAYLITEKKLIHRQFFYNFTSQDFQLTLKTTQTTHMHDKLDYSFILHEAQKQIMKKSQIQSFFVSVADLISENSPNIITKYVEITNLNQDLTVYDFDNSLEIEQPLEYLEYKLAEGYIYFQTLQLPLGSDHGIYDSVHCIVDTKMFPHWNEEQQIPAEKCLNVKIMAEENKNILEKREPKICMLGLTGSGKSSLCNEIIFQDGNDPIFFVNDNLDSLTNDLKIYYAPWFDKQDNVTVIDVPGFGDSQGRDQQFLDQLCQGIKNQGEIDVFILVIKKDRMSSLFWEMLALYKEMLGPNCWQNFVIVLTGVDFISEDIETKEEYQRLLEKEEQQFQEQFSSKLKEQKTLIVALSLRQPQNGKKRNQICNQLANYITEKVTKANKDDKDKWISEINFENYLKIKTETDILSFIRENCKKILLQNLEKFHQEAQEWAEKLSAANIKGEIQEENFYSFKNEVIIFFKDGSLFSLLGALKMATLEMTLSQLSFYSMGGFAIFGVYCIAMKAKWSRNEVVEKTIKTILDNIEKTKDHLISKVLDAWKQAIEKALEIAQQRSNIIGDANDYSMFLQQKQLQ</sequence>
<organism evidence="20 21">
    <name type="scientific">Stylonychia lemnae</name>
    <name type="common">Ciliate</name>
    <dbReference type="NCBI Taxonomy" id="5949"/>
    <lineage>
        <taxon>Eukaryota</taxon>
        <taxon>Sar</taxon>
        <taxon>Alveolata</taxon>
        <taxon>Ciliophora</taxon>
        <taxon>Intramacronucleata</taxon>
        <taxon>Spirotrichea</taxon>
        <taxon>Stichotrichia</taxon>
        <taxon>Sporadotrichida</taxon>
        <taxon>Oxytrichidae</taxon>
        <taxon>Stylonychinae</taxon>
        <taxon>Stylonychia</taxon>
    </lineage>
</organism>
<dbReference type="GO" id="GO:0046872">
    <property type="term" value="F:metal ion binding"/>
    <property type="evidence" value="ECO:0007669"/>
    <property type="project" value="UniProtKB-KW"/>
</dbReference>
<dbReference type="InterPro" id="IPR045058">
    <property type="entry name" value="GIMA/IAN/Toc"/>
</dbReference>
<evidence type="ECO:0000256" key="15">
    <source>
        <dbReference type="ARBA" id="ARBA00023136"/>
    </source>
</evidence>
<evidence type="ECO:0000256" key="9">
    <source>
        <dbReference type="ARBA" id="ARBA00022801"/>
    </source>
</evidence>
<evidence type="ECO:0000256" key="2">
    <source>
        <dbReference type="ARBA" id="ARBA00004167"/>
    </source>
</evidence>
<feature type="coiled-coil region" evidence="17">
    <location>
        <begin position="643"/>
        <end position="670"/>
    </location>
</feature>
<evidence type="ECO:0000259" key="19">
    <source>
        <dbReference type="Pfam" id="PF04548"/>
    </source>
</evidence>
<evidence type="ECO:0000256" key="17">
    <source>
        <dbReference type="SAM" id="Coils"/>
    </source>
</evidence>
<keyword evidence="5" id="KW-0934">Plastid</keyword>
<dbReference type="Gene3D" id="3.40.50.300">
    <property type="entry name" value="P-loop containing nucleotide triphosphate hydrolases"/>
    <property type="match status" value="1"/>
</dbReference>
<keyword evidence="17" id="KW-0175">Coiled coil</keyword>
<evidence type="ECO:0000256" key="1">
    <source>
        <dbReference type="ARBA" id="ARBA00001946"/>
    </source>
</evidence>
<keyword evidence="12" id="KW-0653">Protein transport</keyword>
<dbReference type="GO" id="GO:0009707">
    <property type="term" value="C:chloroplast outer membrane"/>
    <property type="evidence" value="ECO:0007669"/>
    <property type="project" value="UniProtKB-SubCell"/>
</dbReference>
<protein>
    <submittedName>
        <fullName evidence="20">Aig1 family</fullName>
    </submittedName>
</protein>
<dbReference type="InterPro" id="IPR006703">
    <property type="entry name" value="G_AIG1"/>
</dbReference>
<proteinExistence type="predicted"/>
<evidence type="ECO:0000256" key="12">
    <source>
        <dbReference type="ARBA" id="ARBA00022927"/>
    </source>
</evidence>
<dbReference type="InterPro" id="IPR027417">
    <property type="entry name" value="P-loop_NTPase"/>
</dbReference>
<dbReference type="InParanoid" id="A0A078AYZ4"/>
<evidence type="ECO:0000256" key="7">
    <source>
        <dbReference type="ARBA" id="ARBA00022723"/>
    </source>
</evidence>
<evidence type="ECO:0000256" key="13">
    <source>
        <dbReference type="ARBA" id="ARBA00022989"/>
    </source>
</evidence>
<keyword evidence="4" id="KW-0150">Chloroplast</keyword>
<evidence type="ECO:0000313" key="21">
    <source>
        <dbReference type="Proteomes" id="UP000039865"/>
    </source>
</evidence>
<keyword evidence="21" id="KW-1185">Reference proteome</keyword>
<keyword evidence="8" id="KW-0547">Nucleotide-binding</keyword>
<keyword evidence="10" id="KW-1002">Plastid outer membrane</keyword>
<keyword evidence="13 18" id="KW-1133">Transmembrane helix</keyword>
<dbReference type="EMBL" id="CCKQ01014616">
    <property type="protein sequence ID" value="CDW86407.1"/>
    <property type="molecule type" value="Genomic_DNA"/>
</dbReference>
<keyword evidence="11" id="KW-0460">Magnesium</keyword>
<comment type="cofactor">
    <cofactor evidence="1">
        <name>Mg(2+)</name>
        <dbReference type="ChEBI" id="CHEBI:18420"/>
    </cofactor>
</comment>
<evidence type="ECO:0000256" key="6">
    <source>
        <dbReference type="ARBA" id="ARBA00022692"/>
    </source>
</evidence>
<keyword evidence="3" id="KW-0813">Transport</keyword>
<accession>A0A078AYZ4</accession>
<gene>
    <name evidence="20" type="primary">Contig12920.g13778</name>
    <name evidence="20" type="ORF">STYLEM_15501</name>
</gene>
<keyword evidence="9" id="KW-0378">Hydrolase</keyword>
<dbReference type="GO" id="GO:0005525">
    <property type="term" value="F:GTP binding"/>
    <property type="evidence" value="ECO:0007669"/>
    <property type="project" value="UniProtKB-KW"/>
</dbReference>
<evidence type="ECO:0000256" key="4">
    <source>
        <dbReference type="ARBA" id="ARBA00022528"/>
    </source>
</evidence>
<dbReference type="Pfam" id="PF04548">
    <property type="entry name" value="AIG1"/>
    <property type="match status" value="1"/>
</dbReference>
<feature type="domain" description="AIG1-type G" evidence="19">
    <location>
        <begin position="408"/>
        <end position="612"/>
    </location>
</feature>
<keyword evidence="14" id="KW-0342">GTP-binding</keyword>
<dbReference type="GO" id="GO:0016787">
    <property type="term" value="F:hydrolase activity"/>
    <property type="evidence" value="ECO:0007669"/>
    <property type="project" value="UniProtKB-KW"/>
</dbReference>
<evidence type="ECO:0000256" key="16">
    <source>
        <dbReference type="ARBA" id="ARBA00024013"/>
    </source>
</evidence>
<reference evidence="20 21" key="1">
    <citation type="submission" date="2014-06" db="EMBL/GenBank/DDBJ databases">
        <authorList>
            <person name="Swart Estienne"/>
        </authorList>
    </citation>
    <scope>NUCLEOTIDE SEQUENCE [LARGE SCALE GENOMIC DNA]</scope>
    <source>
        <strain evidence="20 21">130c</strain>
    </source>
</reference>